<keyword evidence="1" id="KW-0813">Transport</keyword>
<evidence type="ECO:0000313" key="6">
    <source>
        <dbReference type="EMBL" id="TPX50438.1"/>
    </source>
</evidence>
<organism evidence="6 8">
    <name type="scientific">Synchytrium endobioticum</name>
    <dbReference type="NCBI Taxonomy" id="286115"/>
    <lineage>
        <taxon>Eukaryota</taxon>
        <taxon>Fungi</taxon>
        <taxon>Fungi incertae sedis</taxon>
        <taxon>Chytridiomycota</taxon>
        <taxon>Chytridiomycota incertae sedis</taxon>
        <taxon>Chytridiomycetes</taxon>
        <taxon>Synchytriales</taxon>
        <taxon>Synchytriaceae</taxon>
        <taxon>Synchytrium</taxon>
    </lineage>
</organism>
<evidence type="ECO:0000313" key="8">
    <source>
        <dbReference type="Proteomes" id="UP000317494"/>
    </source>
</evidence>
<keyword evidence="5" id="KW-1133">Transmembrane helix</keyword>
<comment type="caution">
    <text evidence="6">The sequence shown here is derived from an EMBL/GenBank/DDBJ whole genome shotgun (WGS) entry which is preliminary data.</text>
</comment>
<feature type="transmembrane region" description="Helical" evidence="5">
    <location>
        <begin position="50"/>
        <end position="68"/>
    </location>
</feature>
<accession>A0A507DHR1</accession>
<evidence type="ECO:0000256" key="3">
    <source>
        <dbReference type="ARBA" id="ARBA00022723"/>
    </source>
</evidence>
<dbReference type="InterPro" id="IPR012292">
    <property type="entry name" value="Globin/Proto"/>
</dbReference>
<keyword evidence="5" id="KW-0812">Transmembrane</keyword>
<gene>
    <name evidence="7" type="ORF">SeLEV6574_g00568</name>
    <name evidence="6" type="ORF">SeMB42_g02231</name>
</gene>
<dbReference type="Gene3D" id="1.10.490.10">
    <property type="entry name" value="Globins"/>
    <property type="match status" value="1"/>
</dbReference>
<dbReference type="GO" id="GO:0020037">
    <property type="term" value="F:heme binding"/>
    <property type="evidence" value="ECO:0007669"/>
    <property type="project" value="InterPro"/>
</dbReference>
<dbReference type="CDD" id="cd00454">
    <property type="entry name" value="TrHb1_N"/>
    <property type="match status" value="1"/>
</dbReference>
<evidence type="ECO:0000256" key="2">
    <source>
        <dbReference type="ARBA" id="ARBA00022617"/>
    </source>
</evidence>
<dbReference type="SUPFAM" id="SSF46458">
    <property type="entry name" value="Globin-like"/>
    <property type="match status" value="1"/>
</dbReference>
<proteinExistence type="predicted"/>
<dbReference type="Proteomes" id="UP000320475">
    <property type="component" value="Unassembled WGS sequence"/>
</dbReference>
<evidence type="ECO:0000256" key="4">
    <source>
        <dbReference type="ARBA" id="ARBA00023004"/>
    </source>
</evidence>
<dbReference type="VEuPathDB" id="FungiDB:SeMB42_g02231"/>
<dbReference type="GO" id="GO:0019825">
    <property type="term" value="F:oxygen binding"/>
    <property type="evidence" value="ECO:0007669"/>
    <property type="project" value="InterPro"/>
</dbReference>
<keyword evidence="4" id="KW-0408">Iron</keyword>
<reference evidence="8 9" key="1">
    <citation type="journal article" date="2019" name="Sci. Rep.">
        <title>Comparative genomics of chytrid fungi reveal insights into the obligate biotrophic and pathogenic lifestyle of Synchytrium endobioticum.</title>
        <authorList>
            <person name="van de Vossenberg B.T.L.H."/>
            <person name="Warris S."/>
            <person name="Nguyen H.D.T."/>
            <person name="van Gent-Pelzer M.P.E."/>
            <person name="Joly D.L."/>
            <person name="van de Geest H.C."/>
            <person name="Bonants P.J.M."/>
            <person name="Smith D.S."/>
            <person name="Levesque C.A."/>
            <person name="van der Lee T.A.J."/>
        </authorList>
    </citation>
    <scope>NUCLEOTIDE SEQUENCE [LARGE SCALE GENOMIC DNA]</scope>
    <source>
        <strain evidence="7 9">LEV6574</strain>
        <strain evidence="6 8">MB42</strain>
    </source>
</reference>
<dbReference type="AlphaFoldDB" id="A0A507DHR1"/>
<evidence type="ECO:0000313" key="9">
    <source>
        <dbReference type="Proteomes" id="UP000320475"/>
    </source>
</evidence>
<evidence type="ECO:0000256" key="5">
    <source>
        <dbReference type="SAM" id="Phobius"/>
    </source>
</evidence>
<evidence type="ECO:0008006" key="10">
    <source>
        <dbReference type="Google" id="ProtNLM"/>
    </source>
</evidence>
<keyword evidence="5" id="KW-0472">Membrane</keyword>
<keyword evidence="2" id="KW-0349">Heme</keyword>
<dbReference type="Proteomes" id="UP000317494">
    <property type="component" value="Unassembled WGS sequence"/>
</dbReference>
<dbReference type="EMBL" id="QEAN01000067">
    <property type="protein sequence ID" value="TPX50438.1"/>
    <property type="molecule type" value="Genomic_DNA"/>
</dbReference>
<dbReference type="GO" id="GO:0046872">
    <property type="term" value="F:metal ion binding"/>
    <property type="evidence" value="ECO:0007669"/>
    <property type="project" value="UniProtKB-KW"/>
</dbReference>
<evidence type="ECO:0000256" key="1">
    <source>
        <dbReference type="ARBA" id="ARBA00022448"/>
    </source>
</evidence>
<dbReference type="STRING" id="286115.A0A507DHR1"/>
<dbReference type="InterPro" id="IPR001486">
    <property type="entry name" value="Hemoglobin_trunc"/>
</dbReference>
<keyword evidence="3" id="KW-0479">Metal-binding</keyword>
<sequence length="192" mass="21738">MTNFRGATTADFTINHFKKRIPVAPASHFQKYQETQRKSEMALALLKNNLPLIVAGVAVASVGVVYYYNARQPQREPSLYQKIGGEAAIDATVENFYDRVIVNPVLAPFFKNTNMVRQRAMQKAFLNHVLGNKPWNGQNMRKAHAHLKLTDVHFDEVVKELVNAMRHLKVPENLIKQVGAVTETTRNDILGR</sequence>
<dbReference type="InterPro" id="IPR009050">
    <property type="entry name" value="Globin-like_sf"/>
</dbReference>
<dbReference type="OrthoDB" id="2155372at2759"/>
<name>A0A507DHR1_9FUNG</name>
<dbReference type="Pfam" id="PF01152">
    <property type="entry name" value="Bac_globin"/>
    <property type="match status" value="1"/>
</dbReference>
<dbReference type="EMBL" id="QEAM01000010">
    <property type="protein sequence ID" value="TPX51001.1"/>
    <property type="molecule type" value="Genomic_DNA"/>
</dbReference>
<protein>
    <recommendedName>
        <fullName evidence="10">Globin family profile domain-containing protein</fullName>
    </recommendedName>
</protein>
<evidence type="ECO:0000313" key="7">
    <source>
        <dbReference type="EMBL" id="TPX51001.1"/>
    </source>
</evidence>
<keyword evidence="8" id="KW-1185">Reference proteome</keyword>